<name>A0A430HM64_9BURK</name>
<organism evidence="3 4">
    <name type="scientific">Massilia atriviolacea</name>
    <dbReference type="NCBI Taxonomy" id="2495579"/>
    <lineage>
        <taxon>Bacteria</taxon>
        <taxon>Pseudomonadati</taxon>
        <taxon>Pseudomonadota</taxon>
        <taxon>Betaproteobacteria</taxon>
        <taxon>Burkholderiales</taxon>
        <taxon>Oxalobacteraceae</taxon>
        <taxon>Telluria group</taxon>
        <taxon>Massilia</taxon>
    </lineage>
</organism>
<dbReference type="RefSeq" id="WP_126074522.1">
    <property type="nucleotide sequence ID" value="NZ_CP051166.1"/>
</dbReference>
<feature type="signal peptide" evidence="2">
    <location>
        <begin position="1"/>
        <end position="18"/>
    </location>
</feature>
<dbReference type="OrthoDB" id="8746109at2"/>
<accession>A0A430HM64</accession>
<evidence type="ECO:0000313" key="4">
    <source>
        <dbReference type="Proteomes" id="UP000278085"/>
    </source>
</evidence>
<evidence type="ECO:0000256" key="1">
    <source>
        <dbReference type="SAM" id="MobiDB-lite"/>
    </source>
</evidence>
<sequence>MKKLLLCAALMASFPAMATSAPETPEAPAVKPQSNMAQAVEAMASELEQSFGTAKGNPLPILDKLAVYEFSAPTAEKVTRVFGTARPFTVLRTPAAGGMQNVDFSLPARNYADVNEQNWSWSAIKLNMLIDDAGRNTTSSGSWPALAIDSKASKIVFNNMSMEGKQSRTSDDVWIGSARGDIKLAEFTDKEKSVTVKMENLSVTSQVDRNGKDYDIGTDFGIKLITVMDEKIDDLRMSMRMSKIDLKAFEQLSRSLKSKTKPGETPTLDEIGPQVKAFAKGMSTRGSAIELSDMSVGYLGHRALIKGRFTIGKTVDKDFASGAAFLKKVNARFEMRVPVALVTAVARKMTLSQAAKKGETQSPEVTEATAKNLTDMAVGKAIGDGYARLEDGVLVSLVDYKAGKLTVNGKAIALPGDAGKKPAAGARKPARRAK</sequence>
<dbReference type="Proteomes" id="UP000278085">
    <property type="component" value="Unassembled WGS sequence"/>
</dbReference>
<keyword evidence="2" id="KW-0732">Signal</keyword>
<proteinExistence type="predicted"/>
<feature type="compositionally biased region" description="Low complexity" evidence="1">
    <location>
        <begin position="415"/>
        <end position="427"/>
    </location>
</feature>
<dbReference type="InterPro" id="IPR010352">
    <property type="entry name" value="DUF945"/>
</dbReference>
<feature type="chain" id="PRO_5019034716" evidence="2">
    <location>
        <begin position="19"/>
        <end position="434"/>
    </location>
</feature>
<feature type="region of interest" description="Disordered" evidence="1">
    <location>
        <begin position="414"/>
        <end position="434"/>
    </location>
</feature>
<evidence type="ECO:0000313" key="3">
    <source>
        <dbReference type="EMBL" id="RSZ58625.1"/>
    </source>
</evidence>
<evidence type="ECO:0000256" key="2">
    <source>
        <dbReference type="SAM" id="SignalP"/>
    </source>
</evidence>
<protein>
    <submittedName>
        <fullName evidence="3">DUF945 family protein</fullName>
    </submittedName>
</protein>
<dbReference type="AlphaFoldDB" id="A0A430HM64"/>
<gene>
    <name evidence="3" type="ORF">EJB06_13420</name>
</gene>
<dbReference type="EMBL" id="RXLQ01000006">
    <property type="protein sequence ID" value="RSZ58625.1"/>
    <property type="molecule type" value="Genomic_DNA"/>
</dbReference>
<keyword evidence="4" id="KW-1185">Reference proteome</keyword>
<dbReference type="Pfam" id="PF06097">
    <property type="entry name" value="DUF945"/>
    <property type="match status" value="1"/>
</dbReference>
<reference evidence="3 4" key="1">
    <citation type="submission" date="2018-12" db="EMBL/GenBank/DDBJ databases">
        <authorList>
            <person name="Yang E."/>
        </authorList>
    </citation>
    <scope>NUCLEOTIDE SEQUENCE [LARGE SCALE GENOMIC DNA]</scope>
    <source>
        <strain evidence="3 4">SOD</strain>
    </source>
</reference>
<comment type="caution">
    <text evidence="3">The sequence shown here is derived from an EMBL/GenBank/DDBJ whole genome shotgun (WGS) entry which is preliminary data.</text>
</comment>